<sequence>MKSRLSELSFNIIMRMISGKRYFGVEVENLEEAKRFRNIISEIFEVSGSSNPGDFLPILQWIDFQGVEKRMLRLMKKSDEFAQGLIDEHRNNKESCSQEQGRTKTMIDNMLSLQESEPENYSDEIIKGLLLTIIVAGTDTSVATTEWTMSLLLNHPEVLKKARVEVDKIVGQNRLVDESGYLNLPYMQSIINESMRLKPAAPLLAPHQSSDDCIIGGYDIPRDTMVLVNAWAIHRDPKMWEDPTSFRPERFEGLDANAYKLIPFGLGRRACPGANLANRGVGLALASLIQ</sequence>
<dbReference type="PANTHER" id="PTHR47947">
    <property type="entry name" value="CYTOCHROME P450 82C3-RELATED"/>
    <property type="match status" value="1"/>
</dbReference>
<dbReference type="InterPro" id="IPR001128">
    <property type="entry name" value="Cyt_P450"/>
</dbReference>
<evidence type="ECO:0000256" key="12">
    <source>
        <dbReference type="RuleBase" id="RU000461"/>
    </source>
</evidence>
<evidence type="ECO:0000256" key="6">
    <source>
        <dbReference type="ARBA" id="ARBA00022989"/>
    </source>
</evidence>
<reference evidence="13 14" key="1">
    <citation type="journal article" date="2020" name="Mol. Plant">
        <title>The Chromosome-Based Rubber Tree Genome Provides New Insights into Spurge Genome Evolution and Rubber Biosynthesis.</title>
        <authorList>
            <person name="Liu J."/>
            <person name="Shi C."/>
            <person name="Shi C.C."/>
            <person name="Li W."/>
            <person name="Zhang Q.J."/>
            <person name="Zhang Y."/>
            <person name="Li K."/>
            <person name="Lu H.F."/>
            <person name="Shi C."/>
            <person name="Zhu S.T."/>
            <person name="Xiao Z.Y."/>
            <person name="Nan H."/>
            <person name="Yue Y."/>
            <person name="Zhu X.G."/>
            <person name="Wu Y."/>
            <person name="Hong X.N."/>
            <person name="Fan G.Y."/>
            <person name="Tong Y."/>
            <person name="Zhang D."/>
            <person name="Mao C.L."/>
            <person name="Liu Y.L."/>
            <person name="Hao S.J."/>
            <person name="Liu W.Q."/>
            <person name="Lv M.Q."/>
            <person name="Zhang H.B."/>
            <person name="Liu Y."/>
            <person name="Hu-Tang G.R."/>
            <person name="Wang J.P."/>
            <person name="Wang J.H."/>
            <person name="Sun Y.H."/>
            <person name="Ni S.B."/>
            <person name="Chen W.B."/>
            <person name="Zhang X.C."/>
            <person name="Jiao Y.N."/>
            <person name="Eichler E.E."/>
            <person name="Li G.H."/>
            <person name="Liu X."/>
            <person name="Gao L.Z."/>
        </authorList>
    </citation>
    <scope>NUCLEOTIDE SEQUENCE [LARGE SCALE GENOMIC DNA]</scope>
    <source>
        <strain evidence="14">cv. GT1</strain>
        <tissue evidence="13">Leaf</tissue>
    </source>
</reference>
<dbReference type="InterPro" id="IPR002401">
    <property type="entry name" value="Cyt_P450_E_grp-I"/>
</dbReference>
<keyword evidence="8 11" id="KW-0408">Iron</keyword>
<dbReference type="PRINTS" id="PR00463">
    <property type="entry name" value="EP450I"/>
</dbReference>
<dbReference type="PRINTS" id="PR00385">
    <property type="entry name" value="P450"/>
</dbReference>
<evidence type="ECO:0000313" key="14">
    <source>
        <dbReference type="Proteomes" id="UP000467840"/>
    </source>
</evidence>
<proteinExistence type="inferred from homology"/>
<keyword evidence="5 11" id="KW-0479">Metal-binding</keyword>
<evidence type="ECO:0008006" key="15">
    <source>
        <dbReference type="Google" id="ProtNLM"/>
    </source>
</evidence>
<keyword evidence="3 11" id="KW-0349">Heme</keyword>
<evidence type="ECO:0000256" key="4">
    <source>
        <dbReference type="ARBA" id="ARBA00022692"/>
    </source>
</evidence>
<evidence type="ECO:0000256" key="1">
    <source>
        <dbReference type="ARBA" id="ARBA00004167"/>
    </source>
</evidence>
<feature type="binding site" description="axial binding residue" evidence="11">
    <location>
        <position position="271"/>
    </location>
    <ligand>
        <name>heme</name>
        <dbReference type="ChEBI" id="CHEBI:30413"/>
    </ligand>
    <ligandPart>
        <name>Fe</name>
        <dbReference type="ChEBI" id="CHEBI:18248"/>
    </ligandPart>
</feature>
<dbReference type="Pfam" id="PF00067">
    <property type="entry name" value="p450"/>
    <property type="match status" value="1"/>
</dbReference>
<dbReference type="AlphaFoldDB" id="A0A6A6MB77"/>
<dbReference type="PROSITE" id="PS00086">
    <property type="entry name" value="CYTOCHROME_P450"/>
    <property type="match status" value="1"/>
</dbReference>
<evidence type="ECO:0000256" key="5">
    <source>
        <dbReference type="ARBA" id="ARBA00022723"/>
    </source>
</evidence>
<comment type="similarity">
    <text evidence="2 12">Belongs to the cytochrome P450 family.</text>
</comment>
<dbReference type="Proteomes" id="UP000467840">
    <property type="component" value="Chromosome 14"/>
</dbReference>
<keyword evidence="14" id="KW-1185">Reference proteome</keyword>
<keyword evidence="7 12" id="KW-0560">Oxidoreductase</keyword>
<comment type="cofactor">
    <cofactor evidence="11">
        <name>heme</name>
        <dbReference type="ChEBI" id="CHEBI:30413"/>
    </cofactor>
</comment>
<protein>
    <recommendedName>
        <fullName evidence="15">Cytochrome P450</fullName>
    </recommendedName>
</protein>
<dbReference type="EMBL" id="JAAGAX010000006">
    <property type="protein sequence ID" value="KAF2309748.1"/>
    <property type="molecule type" value="Genomic_DNA"/>
</dbReference>
<dbReference type="SUPFAM" id="SSF48264">
    <property type="entry name" value="Cytochrome P450"/>
    <property type="match status" value="1"/>
</dbReference>
<evidence type="ECO:0000256" key="7">
    <source>
        <dbReference type="ARBA" id="ARBA00023002"/>
    </source>
</evidence>
<accession>A0A6A6MB77</accession>
<evidence type="ECO:0000256" key="3">
    <source>
        <dbReference type="ARBA" id="ARBA00022617"/>
    </source>
</evidence>
<dbReference type="InterPro" id="IPR036396">
    <property type="entry name" value="Cyt_P450_sf"/>
</dbReference>
<name>A0A6A6MB77_HEVBR</name>
<comment type="caution">
    <text evidence="13">The sequence shown here is derived from an EMBL/GenBank/DDBJ whole genome shotgun (WGS) entry which is preliminary data.</text>
</comment>
<evidence type="ECO:0000256" key="9">
    <source>
        <dbReference type="ARBA" id="ARBA00023033"/>
    </source>
</evidence>
<keyword evidence="10" id="KW-0472">Membrane</keyword>
<keyword evidence="6" id="KW-1133">Transmembrane helix</keyword>
<comment type="subcellular location">
    <subcellularLocation>
        <location evidence="1">Membrane</location>
        <topology evidence="1">Single-pass membrane protein</topology>
    </subcellularLocation>
</comment>
<evidence type="ECO:0000256" key="2">
    <source>
        <dbReference type="ARBA" id="ARBA00010617"/>
    </source>
</evidence>
<keyword evidence="4" id="KW-0812">Transmembrane</keyword>
<dbReference type="Gene3D" id="1.10.630.10">
    <property type="entry name" value="Cytochrome P450"/>
    <property type="match status" value="1"/>
</dbReference>
<dbReference type="InterPro" id="IPR017972">
    <property type="entry name" value="Cyt_P450_CS"/>
</dbReference>
<dbReference type="GO" id="GO:0005506">
    <property type="term" value="F:iron ion binding"/>
    <property type="evidence" value="ECO:0007669"/>
    <property type="project" value="InterPro"/>
</dbReference>
<dbReference type="GO" id="GO:0016020">
    <property type="term" value="C:membrane"/>
    <property type="evidence" value="ECO:0007669"/>
    <property type="project" value="UniProtKB-SubCell"/>
</dbReference>
<evidence type="ECO:0000256" key="8">
    <source>
        <dbReference type="ARBA" id="ARBA00023004"/>
    </source>
</evidence>
<gene>
    <name evidence="13" type="ORF">GH714_004922</name>
</gene>
<evidence type="ECO:0000256" key="10">
    <source>
        <dbReference type="ARBA" id="ARBA00023136"/>
    </source>
</evidence>
<dbReference type="InterPro" id="IPR050651">
    <property type="entry name" value="Plant_Cytochrome_P450_Monoox"/>
</dbReference>
<dbReference type="PANTHER" id="PTHR47947:SF62">
    <property type="entry name" value="CYTOCHROME P450, FAMILY 81, SUBFAMILY D, POLYPEPTIDE 5"/>
    <property type="match status" value="1"/>
</dbReference>
<dbReference type="GO" id="GO:0016705">
    <property type="term" value="F:oxidoreductase activity, acting on paired donors, with incorporation or reduction of molecular oxygen"/>
    <property type="evidence" value="ECO:0007669"/>
    <property type="project" value="InterPro"/>
</dbReference>
<evidence type="ECO:0000256" key="11">
    <source>
        <dbReference type="PIRSR" id="PIRSR602401-1"/>
    </source>
</evidence>
<dbReference type="GO" id="GO:0004497">
    <property type="term" value="F:monooxygenase activity"/>
    <property type="evidence" value="ECO:0007669"/>
    <property type="project" value="UniProtKB-KW"/>
</dbReference>
<organism evidence="13 14">
    <name type="scientific">Hevea brasiliensis</name>
    <name type="common">Para rubber tree</name>
    <name type="synonym">Siphonia brasiliensis</name>
    <dbReference type="NCBI Taxonomy" id="3981"/>
    <lineage>
        <taxon>Eukaryota</taxon>
        <taxon>Viridiplantae</taxon>
        <taxon>Streptophyta</taxon>
        <taxon>Embryophyta</taxon>
        <taxon>Tracheophyta</taxon>
        <taxon>Spermatophyta</taxon>
        <taxon>Magnoliopsida</taxon>
        <taxon>eudicotyledons</taxon>
        <taxon>Gunneridae</taxon>
        <taxon>Pentapetalae</taxon>
        <taxon>rosids</taxon>
        <taxon>fabids</taxon>
        <taxon>Malpighiales</taxon>
        <taxon>Euphorbiaceae</taxon>
        <taxon>Crotonoideae</taxon>
        <taxon>Micrandreae</taxon>
        <taxon>Hevea</taxon>
    </lineage>
</organism>
<dbReference type="GO" id="GO:0020037">
    <property type="term" value="F:heme binding"/>
    <property type="evidence" value="ECO:0007669"/>
    <property type="project" value="InterPro"/>
</dbReference>
<keyword evidence="9 12" id="KW-0503">Monooxygenase</keyword>
<evidence type="ECO:0000313" key="13">
    <source>
        <dbReference type="EMBL" id="KAF2309748.1"/>
    </source>
</evidence>